<keyword evidence="8" id="KW-0443">Lipid metabolism</keyword>
<organism evidence="16 17">
    <name type="scientific">Taphrina deformans (strain PYCC 5710 / ATCC 11124 / CBS 356.35 / IMI 108563 / JCM 9778 / NBRC 8474)</name>
    <name type="common">Peach leaf curl fungus</name>
    <name type="synonym">Lalaria deformans</name>
    <dbReference type="NCBI Taxonomy" id="1097556"/>
    <lineage>
        <taxon>Eukaryota</taxon>
        <taxon>Fungi</taxon>
        <taxon>Dikarya</taxon>
        <taxon>Ascomycota</taxon>
        <taxon>Taphrinomycotina</taxon>
        <taxon>Taphrinomycetes</taxon>
        <taxon>Taphrinales</taxon>
        <taxon>Taphrinaceae</taxon>
        <taxon>Taphrina</taxon>
    </lineage>
</organism>
<dbReference type="VEuPathDB" id="FungiDB:TAPDE_001676"/>
<evidence type="ECO:0000256" key="8">
    <source>
        <dbReference type="ARBA" id="ARBA00023098"/>
    </source>
</evidence>
<name>R4X8S8_TAPDE</name>
<dbReference type="GO" id="GO:0016746">
    <property type="term" value="F:acyltransferase activity"/>
    <property type="evidence" value="ECO:0007669"/>
    <property type="project" value="UniProtKB-KW"/>
</dbReference>
<keyword evidence="5" id="KW-0808">Transferase</keyword>
<comment type="caution">
    <text evidence="16">The sequence shown here is derived from an EMBL/GenBank/DDBJ whole genome shotgun (WGS) entry which is preliminary data.</text>
</comment>
<feature type="transmembrane region" description="Helical" evidence="15">
    <location>
        <begin position="354"/>
        <end position="374"/>
    </location>
</feature>
<evidence type="ECO:0000256" key="4">
    <source>
        <dbReference type="ARBA" id="ARBA00022516"/>
    </source>
</evidence>
<evidence type="ECO:0000256" key="3">
    <source>
        <dbReference type="ARBA" id="ARBA00019082"/>
    </source>
</evidence>
<keyword evidence="12" id="KW-0012">Acyltransferase</keyword>
<evidence type="ECO:0000256" key="5">
    <source>
        <dbReference type="ARBA" id="ARBA00022679"/>
    </source>
</evidence>
<feature type="transmembrane region" description="Helical" evidence="15">
    <location>
        <begin position="327"/>
        <end position="348"/>
    </location>
</feature>
<evidence type="ECO:0000256" key="1">
    <source>
        <dbReference type="ARBA" id="ARBA00004141"/>
    </source>
</evidence>
<keyword evidence="6 15" id="KW-0812">Transmembrane</keyword>
<dbReference type="GO" id="GO:0006656">
    <property type="term" value="P:phosphatidylcholine biosynthetic process"/>
    <property type="evidence" value="ECO:0007669"/>
    <property type="project" value="TreeGrafter"/>
</dbReference>
<gene>
    <name evidence="16" type="ORF">TAPDE_001676</name>
</gene>
<keyword evidence="17" id="KW-1185">Reference proteome</keyword>
<sequence>MSQGSPPALSRSNSTISIDYDPILDEMLEDEMEFAAPSFFDLLDSISNFGPRIESINRHVLKRSKSIRDSVVLKRVEPLQGKVNKEFDRAKARFTKQLDRAQQRWNAPKAASMREKLAFVLGVGNVFVTAFLMGGYPEYVHISYTLQILFWMPWRYFTYHKRGMHYFIADLCYYVNFLTLIFLWVAPWSEHLMAACYYLAFGSLAWAIIAWRNSLVFHSVDKVTSLFIHIFPPAVMHTIVHVCPRSYTNVTFPAINRIFDLSYGSAILSSSVAYVIWQTLYYVFIQVRRQEKIKAGRPTSFTWLLKSYSKTWIGKQVLRLPEALQPFAFMGIQFAYALVTMIPCPLWLHYRLAAAFFLSSVFSWSIWNGANYYARISAARDSFKEELENLRSDIRNMEAHGNSSPATPALAPKDQFISELDLSKLNDEETSANTAGNTARYAGNHHQ</sequence>
<dbReference type="GO" id="GO:0016020">
    <property type="term" value="C:membrane"/>
    <property type="evidence" value="ECO:0007669"/>
    <property type="project" value="UniProtKB-SubCell"/>
</dbReference>
<comment type="subcellular location">
    <subcellularLocation>
        <location evidence="1">Membrane</location>
        <topology evidence="1">Multi-pass membrane protein</topology>
    </subcellularLocation>
</comment>
<keyword evidence="9 15" id="KW-0472">Membrane</keyword>
<accession>R4X8S8</accession>
<evidence type="ECO:0000256" key="2">
    <source>
        <dbReference type="ARBA" id="ARBA00006675"/>
    </source>
</evidence>
<evidence type="ECO:0000256" key="15">
    <source>
        <dbReference type="SAM" id="Phobius"/>
    </source>
</evidence>
<dbReference type="AlphaFoldDB" id="R4X8S8"/>
<dbReference type="OrthoDB" id="406287at2759"/>
<evidence type="ECO:0000313" key="16">
    <source>
        <dbReference type="EMBL" id="CCG81815.1"/>
    </source>
</evidence>
<evidence type="ECO:0000256" key="14">
    <source>
        <dbReference type="SAM" id="MobiDB-lite"/>
    </source>
</evidence>
<evidence type="ECO:0000256" key="9">
    <source>
        <dbReference type="ARBA" id="ARBA00023136"/>
    </source>
</evidence>
<keyword evidence="4" id="KW-0444">Lipid biosynthesis</keyword>
<feature type="transmembrane region" description="Helical" evidence="15">
    <location>
        <begin position="223"/>
        <end position="242"/>
    </location>
</feature>
<dbReference type="Pfam" id="PF10998">
    <property type="entry name" value="DUF2838"/>
    <property type="match status" value="1"/>
</dbReference>
<keyword evidence="10" id="KW-0594">Phospholipid biosynthesis</keyword>
<comment type="similarity">
    <text evidence="2">Belongs to the GPC1 family.</text>
</comment>
<evidence type="ECO:0000256" key="12">
    <source>
        <dbReference type="ARBA" id="ARBA00023315"/>
    </source>
</evidence>
<dbReference type="Proteomes" id="UP000013776">
    <property type="component" value="Unassembled WGS sequence"/>
</dbReference>
<protein>
    <recommendedName>
        <fullName evidence="3">Glycerophosphocholine acyltransferase 1</fullName>
    </recommendedName>
</protein>
<feature type="transmembrane region" description="Helical" evidence="15">
    <location>
        <begin position="142"/>
        <end position="159"/>
    </location>
</feature>
<evidence type="ECO:0000256" key="13">
    <source>
        <dbReference type="SAM" id="Coils"/>
    </source>
</evidence>
<feature type="transmembrane region" description="Helical" evidence="15">
    <location>
        <begin position="166"/>
        <end position="186"/>
    </location>
</feature>
<evidence type="ECO:0000256" key="11">
    <source>
        <dbReference type="ARBA" id="ARBA00023264"/>
    </source>
</evidence>
<keyword evidence="7 15" id="KW-1133">Transmembrane helix</keyword>
<dbReference type="PANTHER" id="PTHR31201">
    <property type="entry name" value="OS01G0585100 PROTEIN"/>
    <property type="match status" value="1"/>
</dbReference>
<evidence type="ECO:0000313" key="17">
    <source>
        <dbReference type="Proteomes" id="UP000013776"/>
    </source>
</evidence>
<keyword evidence="13" id="KW-0175">Coiled coil</keyword>
<feature type="coiled-coil region" evidence="13">
    <location>
        <begin position="373"/>
        <end position="400"/>
    </location>
</feature>
<feature type="region of interest" description="Disordered" evidence="14">
    <location>
        <begin position="427"/>
        <end position="447"/>
    </location>
</feature>
<dbReference type="EMBL" id="CAHR02000060">
    <property type="protein sequence ID" value="CCG81815.1"/>
    <property type="molecule type" value="Genomic_DNA"/>
</dbReference>
<feature type="transmembrane region" description="Helical" evidence="15">
    <location>
        <begin position="192"/>
        <end position="211"/>
    </location>
</feature>
<keyword evidence="11" id="KW-1208">Phospholipid metabolism</keyword>
<feature type="transmembrane region" description="Helical" evidence="15">
    <location>
        <begin position="262"/>
        <end position="284"/>
    </location>
</feature>
<evidence type="ECO:0000256" key="6">
    <source>
        <dbReference type="ARBA" id="ARBA00022692"/>
    </source>
</evidence>
<dbReference type="eggNOG" id="KOG2895">
    <property type="taxonomic scope" value="Eukaryota"/>
</dbReference>
<dbReference type="PANTHER" id="PTHR31201:SF1">
    <property type="entry name" value="GLYCEROPHOSPHOCHOLINE ACYLTRANSFERASE 1"/>
    <property type="match status" value="1"/>
</dbReference>
<evidence type="ECO:0000256" key="10">
    <source>
        <dbReference type="ARBA" id="ARBA00023209"/>
    </source>
</evidence>
<proteinExistence type="inferred from homology"/>
<feature type="transmembrane region" description="Helical" evidence="15">
    <location>
        <begin position="117"/>
        <end position="136"/>
    </location>
</feature>
<evidence type="ECO:0000256" key="7">
    <source>
        <dbReference type="ARBA" id="ARBA00022989"/>
    </source>
</evidence>
<dbReference type="InterPro" id="IPR021261">
    <property type="entry name" value="GPCAT"/>
</dbReference>
<reference evidence="16 17" key="1">
    <citation type="journal article" date="2013" name="MBio">
        <title>Genome sequencing of the plant pathogen Taphrina deformans, the causal agent of peach leaf curl.</title>
        <authorList>
            <person name="Cisse O.H."/>
            <person name="Almeida J.M.G.C.F."/>
            <person name="Fonseca A."/>
            <person name="Kumar A.A."/>
            <person name="Salojaervi J."/>
            <person name="Overmyer K."/>
            <person name="Hauser P.M."/>
            <person name="Pagni M."/>
        </authorList>
    </citation>
    <scope>NUCLEOTIDE SEQUENCE [LARGE SCALE GENOMIC DNA]</scope>
    <source>
        <strain evidence="17">PYCC 5710 / ATCC 11124 / CBS 356.35 / IMI 108563 / JCM 9778 / NBRC 8474</strain>
    </source>
</reference>